<dbReference type="SUPFAM" id="SSF57850">
    <property type="entry name" value="RING/U-box"/>
    <property type="match status" value="1"/>
</dbReference>
<dbReference type="InParanoid" id="A0A5J5ETZ4"/>
<comment type="caution">
    <text evidence="3">The sequence shown here is derived from an EMBL/GenBank/DDBJ whole genome shotgun (WGS) entry which is preliminary data.</text>
</comment>
<dbReference type="InterPro" id="IPR013083">
    <property type="entry name" value="Znf_RING/FYVE/PHD"/>
</dbReference>
<dbReference type="SMART" id="SM00184">
    <property type="entry name" value="RING"/>
    <property type="match status" value="1"/>
</dbReference>
<keyword evidence="4" id="KW-1185">Reference proteome</keyword>
<dbReference type="EMBL" id="VXIS01000119">
    <property type="protein sequence ID" value="KAA8903338.1"/>
    <property type="molecule type" value="Genomic_DNA"/>
</dbReference>
<proteinExistence type="predicted"/>
<feature type="domain" description="RING-type" evidence="2">
    <location>
        <begin position="36"/>
        <end position="82"/>
    </location>
</feature>
<accession>A0A5J5ETZ4</accession>
<organism evidence="3 4">
    <name type="scientific">Sphaerosporella brunnea</name>
    <dbReference type="NCBI Taxonomy" id="1250544"/>
    <lineage>
        <taxon>Eukaryota</taxon>
        <taxon>Fungi</taxon>
        <taxon>Dikarya</taxon>
        <taxon>Ascomycota</taxon>
        <taxon>Pezizomycotina</taxon>
        <taxon>Pezizomycetes</taxon>
        <taxon>Pezizales</taxon>
        <taxon>Pyronemataceae</taxon>
        <taxon>Sphaerosporella</taxon>
    </lineage>
</organism>
<evidence type="ECO:0000313" key="3">
    <source>
        <dbReference type="EMBL" id="KAA8903338.1"/>
    </source>
</evidence>
<name>A0A5J5ETZ4_9PEZI</name>
<evidence type="ECO:0000259" key="2">
    <source>
        <dbReference type="PROSITE" id="PS50089"/>
    </source>
</evidence>
<dbReference type="GO" id="GO:0008270">
    <property type="term" value="F:zinc ion binding"/>
    <property type="evidence" value="ECO:0007669"/>
    <property type="project" value="UniProtKB-KW"/>
</dbReference>
<gene>
    <name evidence="3" type="ORF">FN846DRAFT_908136</name>
</gene>
<protein>
    <recommendedName>
        <fullName evidence="2">RING-type domain-containing protein</fullName>
    </recommendedName>
</protein>
<evidence type="ECO:0000256" key="1">
    <source>
        <dbReference type="PROSITE-ProRule" id="PRU00175"/>
    </source>
</evidence>
<keyword evidence="1" id="KW-0863">Zinc-finger</keyword>
<dbReference type="Gene3D" id="3.30.40.10">
    <property type="entry name" value="Zinc/RING finger domain, C3HC4 (zinc finger)"/>
    <property type="match status" value="1"/>
</dbReference>
<dbReference type="InterPro" id="IPR001841">
    <property type="entry name" value="Znf_RING"/>
</dbReference>
<dbReference type="AlphaFoldDB" id="A0A5J5ETZ4"/>
<keyword evidence="1" id="KW-0479">Metal-binding</keyword>
<sequence length="147" mass="16079">MSRKHPLVTSVVHTNQAAVKLTNSSSEQEAQSIQKCSICLEPYASQFTAKLIPCGHDCFCMMCISYLMFSTAPYHRNCPICRHSNISAEIDTGLAYASVVGARLPVILELVQGEAWAVWKAAEGLHLRIPLAEVIGTDRTGRKAFLG</sequence>
<dbReference type="PROSITE" id="PS50089">
    <property type="entry name" value="ZF_RING_2"/>
    <property type="match status" value="1"/>
</dbReference>
<evidence type="ECO:0000313" key="4">
    <source>
        <dbReference type="Proteomes" id="UP000326924"/>
    </source>
</evidence>
<dbReference type="Proteomes" id="UP000326924">
    <property type="component" value="Unassembled WGS sequence"/>
</dbReference>
<reference evidence="3 4" key="1">
    <citation type="submission" date="2019-09" db="EMBL/GenBank/DDBJ databases">
        <title>Draft genome of the ectomycorrhizal ascomycete Sphaerosporella brunnea.</title>
        <authorList>
            <consortium name="DOE Joint Genome Institute"/>
            <person name="Benucci G.M."/>
            <person name="Marozzi G."/>
            <person name="Antonielli L."/>
            <person name="Sanchez S."/>
            <person name="Marco P."/>
            <person name="Wang X."/>
            <person name="Falini L.B."/>
            <person name="Barry K."/>
            <person name="Haridas S."/>
            <person name="Lipzen A."/>
            <person name="Labutti K."/>
            <person name="Grigoriev I.V."/>
            <person name="Murat C."/>
            <person name="Martin F."/>
            <person name="Albertini E."/>
            <person name="Donnini D."/>
            <person name="Bonito G."/>
        </authorList>
    </citation>
    <scope>NUCLEOTIDE SEQUENCE [LARGE SCALE GENOMIC DNA]</scope>
    <source>
        <strain evidence="3 4">Sb_GMNB300</strain>
    </source>
</reference>
<dbReference type="Pfam" id="PF13920">
    <property type="entry name" value="zf-C3HC4_3"/>
    <property type="match status" value="1"/>
</dbReference>
<keyword evidence="1" id="KW-0862">Zinc</keyword>